<reference evidence="2 4" key="1">
    <citation type="submission" date="2018-05" db="EMBL/GenBank/DDBJ databases">
        <title>Legionella qingyii sp.nov., whole genome shotgun sequence.</title>
        <authorList>
            <person name="Wu H."/>
            <person name="Zhu Q."/>
            <person name="Hu C."/>
        </authorList>
    </citation>
    <scope>NUCLEOTIDE SEQUENCE [LARGE SCALE GENOMIC DNA]</scope>
    <source>
        <strain evidence="2 4">HEB18</strain>
    </source>
</reference>
<dbReference type="OrthoDB" id="5653959at2"/>
<evidence type="ECO:0000256" key="1">
    <source>
        <dbReference type="SAM" id="Coils"/>
    </source>
</evidence>
<evidence type="ECO:0000313" key="5">
    <source>
        <dbReference type="Proteomes" id="UP000287374"/>
    </source>
</evidence>
<dbReference type="Proteomes" id="UP000287374">
    <property type="component" value="Unassembled WGS sequence"/>
</dbReference>
<sequence>MPTSLKSNELSQWTHGEPDLMGKLLFNLFSFLKEATNKGKDNVEYTKVMENIANFISLQGDQRLHIPQHGKAAIDASALLGAYLRLGITLNNKPIVELSDEQIEVVHTFVKPLIPQEFTPKQFFDSLDGSPSQKHKTILKLLIFKDIPPQKQKEMFKAKYAEKVNNLLDSILSLVDFMRTPFSILPEEEKADIAEAKKLGKQPRTSGIDLRWTSMHKAIEQSLQDIILLKKGKAEEAHKFLKDIKPALNLCQQCFGIANARHEAQKEFAAEARKHQEVLSETFEALGFPEGNQEEINRYISAFRKTLMDKDPENAAALQAMPLTQLIKVYGTQWQAALDKMKKELSASREELQKTQEQLSQRMITLEESNRQLQILQQEYEQVKLDADEARRKLTEQGLELERLEKVESTSKETIEKQKREIEQKSIAFQEQSTAFEQLKSKLQNVQRENEELKGSLISAQNHEQTILELKNQIEVLQRENGLLHQQLEIQQQTKKSSSEVSPETSRLKSELESLQQKYNSLIQRIEEGKQIKEPASDLMDLKAQLEFLQQENVQLKELLLKAQQPLHVANSSIQQVELPADKIKLDLCIALGKLRLNAEETSNIEQRIIKCNDKKGLSEIFTEIKRLEKINGIIETVNKGILERAGFFSSDPHKKIEAIETAFHQLSIEDKNKLATLSEQQINDELNKEKGKESDIGKLLKAIHHKRGFIPIRAATSFTFFKSEISHLKIDLEAIKVPEQVL</sequence>
<feature type="coiled-coil region" evidence="1">
    <location>
        <begin position="338"/>
        <end position="559"/>
    </location>
</feature>
<dbReference type="Proteomes" id="UP000247152">
    <property type="component" value="Unassembled WGS sequence"/>
</dbReference>
<dbReference type="EMBL" id="RZGX01000011">
    <property type="protein sequence ID" value="RUR22559.1"/>
    <property type="molecule type" value="Genomic_DNA"/>
</dbReference>
<gene>
    <name evidence="2" type="ORF">DGG96_15165</name>
    <name evidence="3" type="ORF">ELY20_09750</name>
</gene>
<accession>A0A317U0V0</accession>
<evidence type="ECO:0000313" key="2">
    <source>
        <dbReference type="EMBL" id="PWY54835.1"/>
    </source>
</evidence>
<organism evidence="2 4">
    <name type="scientific">Legionella qingyii</name>
    <dbReference type="NCBI Taxonomy" id="2184757"/>
    <lineage>
        <taxon>Bacteria</taxon>
        <taxon>Pseudomonadati</taxon>
        <taxon>Pseudomonadota</taxon>
        <taxon>Gammaproteobacteria</taxon>
        <taxon>Legionellales</taxon>
        <taxon>Legionellaceae</taxon>
        <taxon>Legionella</taxon>
    </lineage>
</organism>
<dbReference type="AlphaFoldDB" id="A0A317U0V0"/>
<protein>
    <submittedName>
        <fullName evidence="2">Uncharacterized protein</fullName>
    </submittedName>
</protein>
<name>A0A317U0V0_9GAMM</name>
<keyword evidence="1" id="KW-0175">Coiled coil</keyword>
<proteinExistence type="predicted"/>
<dbReference type="EMBL" id="QHJG01000027">
    <property type="protein sequence ID" value="PWY54835.1"/>
    <property type="molecule type" value="Genomic_DNA"/>
</dbReference>
<comment type="caution">
    <text evidence="2">The sequence shown here is derived from an EMBL/GenBank/DDBJ whole genome shotgun (WGS) entry which is preliminary data.</text>
</comment>
<reference evidence="3 5" key="2">
    <citation type="submission" date="2018-12" db="EMBL/GenBank/DDBJ databases">
        <title>Legionella sp,whole genome shotgun sequence.</title>
        <authorList>
            <person name="Wu H."/>
        </authorList>
    </citation>
    <scope>NUCLEOTIDE SEQUENCE [LARGE SCALE GENOMIC DNA]</scope>
    <source>
        <strain evidence="5">km489</strain>
        <strain evidence="3">Km489</strain>
    </source>
</reference>
<evidence type="ECO:0000313" key="4">
    <source>
        <dbReference type="Proteomes" id="UP000247152"/>
    </source>
</evidence>
<dbReference type="RefSeq" id="WP_110143490.1">
    <property type="nucleotide sequence ID" value="NZ_QHJG01000027.1"/>
</dbReference>
<keyword evidence="5" id="KW-1185">Reference proteome</keyword>
<evidence type="ECO:0000313" key="3">
    <source>
        <dbReference type="EMBL" id="RUR22559.1"/>
    </source>
</evidence>